<evidence type="ECO:0000256" key="1">
    <source>
        <dbReference type="ARBA" id="ARBA00004651"/>
    </source>
</evidence>
<evidence type="ECO:0000256" key="5">
    <source>
        <dbReference type="ARBA" id="ARBA00022989"/>
    </source>
</evidence>
<evidence type="ECO:0000256" key="2">
    <source>
        <dbReference type="ARBA" id="ARBA00022448"/>
    </source>
</evidence>
<evidence type="ECO:0000256" key="7">
    <source>
        <dbReference type="SAM" id="MobiDB-lite"/>
    </source>
</evidence>
<dbReference type="AlphaFoldDB" id="A0A2R6PCA4"/>
<dbReference type="InterPro" id="IPR036259">
    <property type="entry name" value="MFS_trans_sf"/>
</dbReference>
<evidence type="ECO:0000256" key="8">
    <source>
        <dbReference type="SAM" id="Phobius"/>
    </source>
</evidence>
<comment type="subcellular location">
    <subcellularLocation>
        <location evidence="1">Cell membrane</location>
        <topology evidence="1">Multi-pass membrane protein</topology>
    </subcellularLocation>
</comment>
<dbReference type="SUPFAM" id="SSF103473">
    <property type="entry name" value="MFS general substrate transporter"/>
    <property type="match status" value="1"/>
</dbReference>
<feature type="transmembrane region" description="Helical" evidence="8">
    <location>
        <begin position="32"/>
        <end position="52"/>
    </location>
</feature>
<evidence type="ECO:0000256" key="3">
    <source>
        <dbReference type="ARBA" id="ARBA00022475"/>
    </source>
</evidence>
<organism evidence="9 10">
    <name type="scientific">Hermanssonia centrifuga</name>
    <dbReference type="NCBI Taxonomy" id="98765"/>
    <lineage>
        <taxon>Eukaryota</taxon>
        <taxon>Fungi</taxon>
        <taxon>Dikarya</taxon>
        <taxon>Basidiomycota</taxon>
        <taxon>Agaricomycotina</taxon>
        <taxon>Agaricomycetes</taxon>
        <taxon>Polyporales</taxon>
        <taxon>Meruliaceae</taxon>
        <taxon>Hermanssonia</taxon>
    </lineage>
</organism>
<feature type="region of interest" description="Disordered" evidence="7">
    <location>
        <begin position="211"/>
        <end position="238"/>
    </location>
</feature>
<dbReference type="STRING" id="98765.A0A2R6PCA4"/>
<dbReference type="PANTHER" id="PTHR23502">
    <property type="entry name" value="MAJOR FACILITATOR SUPERFAMILY"/>
    <property type="match status" value="1"/>
</dbReference>
<keyword evidence="5 8" id="KW-1133">Transmembrane helix</keyword>
<evidence type="ECO:0000313" key="9">
    <source>
        <dbReference type="EMBL" id="PSR88897.1"/>
    </source>
</evidence>
<evidence type="ECO:0000256" key="4">
    <source>
        <dbReference type="ARBA" id="ARBA00022692"/>
    </source>
</evidence>
<keyword evidence="10" id="KW-1185">Reference proteome</keyword>
<dbReference type="GO" id="GO:0022857">
    <property type="term" value="F:transmembrane transporter activity"/>
    <property type="evidence" value="ECO:0007669"/>
    <property type="project" value="TreeGrafter"/>
</dbReference>
<proteinExistence type="predicted"/>
<name>A0A2R6PCA4_9APHY</name>
<dbReference type="Proteomes" id="UP000186601">
    <property type="component" value="Unassembled WGS sequence"/>
</dbReference>
<keyword evidence="4 8" id="KW-0812">Transmembrane</keyword>
<dbReference type="OrthoDB" id="9986881at2759"/>
<gene>
    <name evidence="9" type="ORF">PHLCEN_2v5046</name>
</gene>
<protein>
    <submittedName>
        <fullName evidence="9">Uncharacterized protein</fullName>
    </submittedName>
</protein>
<feature type="transmembrane region" description="Helical" evidence="8">
    <location>
        <begin position="168"/>
        <end position="188"/>
    </location>
</feature>
<keyword evidence="2" id="KW-0813">Transport</keyword>
<comment type="caution">
    <text evidence="9">The sequence shown here is derived from an EMBL/GenBank/DDBJ whole genome shotgun (WGS) entry which is preliminary data.</text>
</comment>
<evidence type="ECO:0000313" key="10">
    <source>
        <dbReference type="Proteomes" id="UP000186601"/>
    </source>
</evidence>
<dbReference type="Gene3D" id="1.20.1250.20">
    <property type="entry name" value="MFS general substrate transporter like domains"/>
    <property type="match status" value="1"/>
</dbReference>
<dbReference type="GO" id="GO:0005886">
    <property type="term" value="C:plasma membrane"/>
    <property type="evidence" value="ECO:0007669"/>
    <property type="project" value="UniProtKB-SubCell"/>
</dbReference>
<reference evidence="9 10" key="1">
    <citation type="submission" date="2018-02" db="EMBL/GenBank/DDBJ databases">
        <title>Genome sequence of the basidiomycete white-rot fungus Phlebia centrifuga.</title>
        <authorList>
            <person name="Granchi Z."/>
            <person name="Peng M."/>
            <person name="de Vries R.P."/>
            <person name="Hilden K."/>
            <person name="Makela M.R."/>
            <person name="Grigoriev I."/>
            <person name="Riley R."/>
        </authorList>
    </citation>
    <scope>NUCLEOTIDE SEQUENCE [LARGE SCALE GENOMIC DNA]</scope>
    <source>
        <strain evidence="9 10">FBCC195</strain>
    </source>
</reference>
<dbReference type="EMBL" id="MLYV02000502">
    <property type="protein sequence ID" value="PSR88897.1"/>
    <property type="molecule type" value="Genomic_DNA"/>
</dbReference>
<keyword evidence="6 8" id="KW-0472">Membrane</keyword>
<feature type="transmembrane region" description="Helical" evidence="8">
    <location>
        <begin position="131"/>
        <end position="156"/>
    </location>
</feature>
<keyword evidence="3" id="KW-1003">Cell membrane</keyword>
<feature type="compositionally biased region" description="Basic and acidic residues" evidence="7">
    <location>
        <begin position="220"/>
        <end position="238"/>
    </location>
</feature>
<evidence type="ECO:0000256" key="6">
    <source>
        <dbReference type="ARBA" id="ARBA00023136"/>
    </source>
</evidence>
<feature type="transmembrane region" description="Helical" evidence="8">
    <location>
        <begin position="100"/>
        <end position="119"/>
    </location>
</feature>
<dbReference type="PANTHER" id="PTHR23502:SF186">
    <property type="entry name" value="MAJOR FACILITATOR SUPERFAMILY (MFS) PROFILE DOMAIN-CONTAINING PROTEIN"/>
    <property type="match status" value="1"/>
</dbReference>
<accession>A0A2R6PCA4</accession>
<sequence length="238" mass="25989">MYIAIVYATLYAFFAAFPIVFQQDRHFSPGEGGLAFLGVGLGIAIGTSLAPIQNRLYWRAMDKSENGRAPPEARLYMPMVGAIVLPAGLFWFAWTSLPPTHWIVPIFAGVPFGTGLAQIMQGLVQYIMDTYTIYCASAIASTVILRSILAAIFPLISPAMYSRLGDEWATTVFAFLSLACTPLPFLFFRYGPLIRSKSKFASGHEGGMLLATSPTSPLETLHEKEKGTAVNEKDHDAP</sequence>
<feature type="transmembrane region" description="Helical" evidence="8">
    <location>
        <begin position="73"/>
        <end position="94"/>
    </location>
</feature>